<accession>A0ABP7FJS6</accession>
<keyword evidence="10" id="KW-1185">Reference proteome</keyword>
<reference evidence="10" key="1">
    <citation type="journal article" date="2019" name="Int. J. Syst. Evol. Microbiol.">
        <title>The Global Catalogue of Microorganisms (GCM) 10K type strain sequencing project: providing services to taxonomists for standard genome sequencing and annotation.</title>
        <authorList>
            <consortium name="The Broad Institute Genomics Platform"/>
            <consortium name="The Broad Institute Genome Sequencing Center for Infectious Disease"/>
            <person name="Wu L."/>
            <person name="Ma J."/>
        </authorList>
    </citation>
    <scope>NUCLEOTIDE SEQUENCE [LARGE SCALE GENOMIC DNA]</scope>
    <source>
        <strain evidence="10">JCM 16949</strain>
    </source>
</reference>
<evidence type="ECO:0000256" key="5">
    <source>
        <dbReference type="ARBA" id="ARBA00022989"/>
    </source>
</evidence>
<dbReference type="CDD" id="cd06261">
    <property type="entry name" value="TM_PBP2"/>
    <property type="match status" value="1"/>
</dbReference>
<dbReference type="PANTHER" id="PTHR43744:SF12">
    <property type="entry name" value="ABC TRANSPORTER PERMEASE PROTEIN MG189-RELATED"/>
    <property type="match status" value="1"/>
</dbReference>
<protein>
    <submittedName>
        <fullName evidence="9">Carbohydrate ABC transporter permease</fullName>
    </submittedName>
</protein>
<comment type="caution">
    <text evidence="9">The sequence shown here is derived from an EMBL/GenBank/DDBJ whole genome shotgun (WGS) entry which is preliminary data.</text>
</comment>
<evidence type="ECO:0000256" key="6">
    <source>
        <dbReference type="ARBA" id="ARBA00023136"/>
    </source>
</evidence>
<evidence type="ECO:0000256" key="4">
    <source>
        <dbReference type="ARBA" id="ARBA00022692"/>
    </source>
</evidence>
<dbReference type="SUPFAM" id="SSF161098">
    <property type="entry name" value="MetI-like"/>
    <property type="match status" value="1"/>
</dbReference>
<dbReference type="RefSeq" id="WP_344755605.1">
    <property type="nucleotide sequence ID" value="NZ_BAABAE010000003.1"/>
</dbReference>
<gene>
    <name evidence="9" type="ORF">GCM10022239_16520</name>
</gene>
<sequence>MGTESKAAVWTRTIVIAAGGLVFLFPFVWMVSTSLTTTGELFKLPPQLIPNPVDGAAYERLFTEVPILRWVLNSVGVSLAVTFLQVLSSAMAAYAFTRLTFRGRNAIFVLFLATLMVPFQVMVVPLFIELRYMGMLDSYWGLIIPEMAMPFGVFLLRQAFLGLPRELEEAAFMDGAGHIRNFFTLVLPLSKPAIATVAVFSFMGSWNNFLWPLIIINSPDLMTLPLGLSSLSSRFVTDWNLVLAGATISVLPIVAVFLFAQRYVLQGVAMSGLKG</sequence>
<evidence type="ECO:0000256" key="7">
    <source>
        <dbReference type="RuleBase" id="RU363032"/>
    </source>
</evidence>
<dbReference type="Gene3D" id="1.10.3720.10">
    <property type="entry name" value="MetI-like"/>
    <property type="match status" value="1"/>
</dbReference>
<evidence type="ECO:0000313" key="10">
    <source>
        <dbReference type="Proteomes" id="UP001501004"/>
    </source>
</evidence>
<keyword evidence="2 7" id="KW-0813">Transport</keyword>
<feature type="transmembrane region" description="Helical" evidence="7">
    <location>
        <begin position="70"/>
        <end position="94"/>
    </location>
</feature>
<evidence type="ECO:0000313" key="9">
    <source>
        <dbReference type="EMBL" id="GAA3741567.1"/>
    </source>
</evidence>
<dbReference type="EMBL" id="BAABAE010000003">
    <property type="protein sequence ID" value="GAA3741567.1"/>
    <property type="molecule type" value="Genomic_DNA"/>
</dbReference>
<keyword evidence="3" id="KW-1003">Cell membrane</keyword>
<keyword evidence="6 7" id="KW-0472">Membrane</keyword>
<comment type="subcellular location">
    <subcellularLocation>
        <location evidence="1 7">Cell membrane</location>
        <topology evidence="1 7">Multi-pass membrane protein</topology>
    </subcellularLocation>
</comment>
<feature type="transmembrane region" description="Helical" evidence="7">
    <location>
        <begin position="182"/>
        <end position="203"/>
    </location>
</feature>
<feature type="transmembrane region" description="Helical" evidence="7">
    <location>
        <begin position="240"/>
        <end position="260"/>
    </location>
</feature>
<keyword evidence="5 7" id="KW-1133">Transmembrane helix</keyword>
<feature type="transmembrane region" description="Helical" evidence="7">
    <location>
        <begin position="106"/>
        <end position="128"/>
    </location>
</feature>
<organism evidence="9 10">
    <name type="scientific">Leifsonella bigeumensis</name>
    <dbReference type="NCBI Taxonomy" id="433643"/>
    <lineage>
        <taxon>Bacteria</taxon>
        <taxon>Bacillati</taxon>
        <taxon>Actinomycetota</taxon>
        <taxon>Actinomycetes</taxon>
        <taxon>Micrococcales</taxon>
        <taxon>Microbacteriaceae</taxon>
        <taxon>Leifsonella</taxon>
    </lineage>
</organism>
<dbReference type="PANTHER" id="PTHR43744">
    <property type="entry name" value="ABC TRANSPORTER PERMEASE PROTEIN MG189-RELATED-RELATED"/>
    <property type="match status" value="1"/>
</dbReference>
<dbReference type="PROSITE" id="PS50928">
    <property type="entry name" value="ABC_TM1"/>
    <property type="match status" value="1"/>
</dbReference>
<evidence type="ECO:0000256" key="3">
    <source>
        <dbReference type="ARBA" id="ARBA00022475"/>
    </source>
</evidence>
<feature type="transmembrane region" description="Helical" evidence="7">
    <location>
        <begin position="7"/>
        <end position="29"/>
    </location>
</feature>
<proteinExistence type="inferred from homology"/>
<evidence type="ECO:0000259" key="8">
    <source>
        <dbReference type="PROSITE" id="PS50928"/>
    </source>
</evidence>
<dbReference type="InterPro" id="IPR000515">
    <property type="entry name" value="MetI-like"/>
</dbReference>
<dbReference type="Proteomes" id="UP001501004">
    <property type="component" value="Unassembled WGS sequence"/>
</dbReference>
<name>A0ABP7FJS6_9MICO</name>
<comment type="similarity">
    <text evidence="7">Belongs to the binding-protein-dependent transport system permease family.</text>
</comment>
<evidence type="ECO:0000256" key="1">
    <source>
        <dbReference type="ARBA" id="ARBA00004651"/>
    </source>
</evidence>
<feature type="transmembrane region" description="Helical" evidence="7">
    <location>
        <begin position="140"/>
        <end position="161"/>
    </location>
</feature>
<evidence type="ECO:0000256" key="2">
    <source>
        <dbReference type="ARBA" id="ARBA00022448"/>
    </source>
</evidence>
<feature type="domain" description="ABC transmembrane type-1" evidence="8">
    <location>
        <begin position="71"/>
        <end position="260"/>
    </location>
</feature>
<dbReference type="InterPro" id="IPR035906">
    <property type="entry name" value="MetI-like_sf"/>
</dbReference>
<keyword evidence="4 7" id="KW-0812">Transmembrane</keyword>
<dbReference type="Pfam" id="PF00528">
    <property type="entry name" value="BPD_transp_1"/>
    <property type="match status" value="1"/>
</dbReference>